<feature type="domain" description="Transposase IS200-like" evidence="2">
    <location>
        <begin position="9"/>
        <end position="125"/>
    </location>
</feature>
<dbReference type="SUPFAM" id="SSF143422">
    <property type="entry name" value="Transposase IS200-like"/>
    <property type="match status" value="1"/>
</dbReference>
<evidence type="ECO:0000313" key="4">
    <source>
        <dbReference type="Proteomes" id="UP000182101"/>
    </source>
</evidence>
<feature type="region of interest" description="Disordered" evidence="1">
    <location>
        <begin position="222"/>
        <end position="241"/>
    </location>
</feature>
<evidence type="ECO:0000259" key="2">
    <source>
        <dbReference type="SMART" id="SM01321"/>
    </source>
</evidence>
<organism evidence="3 4">
    <name type="scientific">Alteromonas mediterranea</name>
    <dbReference type="NCBI Taxonomy" id="314275"/>
    <lineage>
        <taxon>Bacteria</taxon>
        <taxon>Pseudomonadati</taxon>
        <taxon>Pseudomonadota</taxon>
        <taxon>Gammaproteobacteria</taxon>
        <taxon>Alteromonadales</taxon>
        <taxon>Alteromonadaceae</taxon>
        <taxon>Alteromonas/Salinimonas group</taxon>
        <taxon>Alteromonas</taxon>
    </lineage>
</organism>
<dbReference type="GO" id="GO:0004803">
    <property type="term" value="F:transposase activity"/>
    <property type="evidence" value="ECO:0007669"/>
    <property type="project" value="InterPro"/>
</dbReference>
<dbReference type="GO" id="GO:0006313">
    <property type="term" value="P:DNA transposition"/>
    <property type="evidence" value="ECO:0007669"/>
    <property type="project" value="InterPro"/>
</dbReference>
<protein>
    <submittedName>
        <fullName evidence="3">Transposase</fullName>
    </submittedName>
</protein>
<gene>
    <name evidence="3" type="ORF">BM524_13120</name>
</gene>
<dbReference type="PANTHER" id="PTHR34322:SF2">
    <property type="entry name" value="TRANSPOSASE IS200-LIKE DOMAIN-CONTAINING PROTEIN"/>
    <property type="match status" value="1"/>
</dbReference>
<dbReference type="InterPro" id="IPR036515">
    <property type="entry name" value="Transposase_17_sf"/>
</dbReference>
<accession>A0AAC9JBW2</accession>
<dbReference type="EMBL" id="CP018024">
    <property type="protein sequence ID" value="APD90666.1"/>
    <property type="molecule type" value="Genomic_DNA"/>
</dbReference>
<proteinExistence type="predicted"/>
<dbReference type="RefSeq" id="WP_071952336.1">
    <property type="nucleotide sequence ID" value="NZ_CP018024.1"/>
</dbReference>
<name>A0AAC9JBW2_9ALTE</name>
<dbReference type="InterPro" id="IPR002686">
    <property type="entry name" value="Transposase_17"/>
</dbReference>
<dbReference type="Proteomes" id="UP000182101">
    <property type="component" value="Chromosome"/>
</dbReference>
<sequence length="241" mass="27694">MARKPRLAPAGYPQHVIQRGNNRSVCFKCESDYIAYISWLKKFSSKFNVGIHAWVLMTNHVHLLCTPNLDNLGVSKMMQALGRMYVRYFNHKYERTGTLWEGRFHSSLVSNDEYLLTVYRYIELNPVRANMVEKPVEYKWSSYRINALGTSSTLCTPHFVFLNLGASQSQRLANYRALFKEQLPQTAIDKIQSGTRRGLVLGNDAFKLEIESLTGHRLKHEALGRPPQTSRQLTTDHSEIA</sequence>
<dbReference type="AlphaFoldDB" id="A0AAC9JBW2"/>
<evidence type="ECO:0000313" key="3">
    <source>
        <dbReference type="EMBL" id="APD90666.1"/>
    </source>
</evidence>
<evidence type="ECO:0000256" key="1">
    <source>
        <dbReference type="SAM" id="MobiDB-lite"/>
    </source>
</evidence>
<dbReference type="GO" id="GO:0003677">
    <property type="term" value="F:DNA binding"/>
    <property type="evidence" value="ECO:0007669"/>
    <property type="project" value="InterPro"/>
</dbReference>
<reference evidence="3 4" key="1">
    <citation type="submission" date="2016-11" db="EMBL/GenBank/DDBJ databases">
        <title>Networking in microbes: conjugative elements and plasmids in the genus Alteromonas.</title>
        <authorList>
            <person name="Lopez-Perez M."/>
            <person name="Ramon-Marco N."/>
            <person name="Rodriguez-Valera F."/>
        </authorList>
    </citation>
    <scope>NUCLEOTIDE SEQUENCE [LARGE SCALE GENOMIC DNA]</scope>
    <source>
        <strain evidence="3 4">CP48</strain>
    </source>
</reference>
<dbReference type="PANTHER" id="PTHR34322">
    <property type="entry name" value="TRANSPOSASE, Y1_TNP DOMAIN-CONTAINING"/>
    <property type="match status" value="1"/>
</dbReference>
<dbReference type="Pfam" id="PF01797">
    <property type="entry name" value="Y1_Tnp"/>
    <property type="match status" value="1"/>
</dbReference>
<dbReference type="Gene3D" id="3.30.70.1290">
    <property type="entry name" value="Transposase IS200-like"/>
    <property type="match status" value="1"/>
</dbReference>
<dbReference type="SMART" id="SM01321">
    <property type="entry name" value="Y1_Tnp"/>
    <property type="match status" value="1"/>
</dbReference>